<sequence>MSDPSKQPEAPNPDTDAYAHESELEAHLQPKRMYINMGPSHPAMHGTVRMKVELEGETIIKADPEIGFLHRGFQKSCENVTWTQCLPYTDRLNYNSAMMNNFGFLNAVEKLIGLEIPERAQYIRVIASELHRMHDHLTCVGATALELGGFAPFLYAIEGRELIMDRVTELTGARLTTSYGRVGGLNRDLPEGWIPKTIKSLDKIQELLVEVEGLLMKNRIFVDRMKGTGLLSAEDALDFGFTGPCLRAAGVDYDVRKAKPYWVYSQLDFDVPVGTHGDNYDRYIMRLEEMKQSDRIIRQALAKLPSGPIIVDDWRIALPPKPEVYGTIEGVMSHFKLVMEGIPVPPGEVYDSTEAANGELGWYLVSDGGGRPYKVHVRAPGFPILSAIPQIIEGKMLADLIPTFDMINMIGGEVEQ</sequence>
<comment type="caution">
    <text evidence="4">The sequence shown here is derived from an EMBL/GenBank/DDBJ whole genome shotgun (WGS) entry which is preliminary data.</text>
</comment>
<dbReference type="SUPFAM" id="SSF56762">
    <property type="entry name" value="HydB/Nqo4-like"/>
    <property type="match status" value="1"/>
</dbReference>
<keyword evidence="5" id="KW-1185">Reference proteome</keyword>
<dbReference type="PATRIC" id="fig|394096.3.peg.6107"/>
<dbReference type="Gene3D" id="1.10.645.10">
    <property type="entry name" value="Cytochrome-c3 Hydrogenase, chain B"/>
    <property type="match status" value="1"/>
</dbReference>
<protein>
    <recommendedName>
        <fullName evidence="2">NADH-quinone oxidoreductase subunit D</fullName>
        <ecNumber evidence="2">7.1.1.-</ecNumber>
    </recommendedName>
    <alternativeName>
        <fullName evidence="2">NADH dehydrogenase I subunit D</fullName>
    </alternativeName>
    <alternativeName>
        <fullName evidence="2">NDH-1 subunit D</fullName>
    </alternativeName>
</protein>
<keyword evidence="2" id="KW-1278">Translocase</keyword>
<dbReference type="GO" id="GO:0048038">
    <property type="term" value="F:quinone binding"/>
    <property type="evidence" value="ECO:0007669"/>
    <property type="project" value="UniProtKB-KW"/>
</dbReference>
<keyword evidence="2" id="KW-0472">Membrane</keyword>
<evidence type="ECO:0000313" key="4">
    <source>
        <dbReference type="EMBL" id="KFE64753.1"/>
    </source>
</evidence>
<feature type="domain" description="NADH-quinone oxidoreductase subunit D" evidence="3">
    <location>
        <begin position="147"/>
        <end position="415"/>
    </location>
</feature>
<keyword evidence="2" id="KW-0874">Quinone</keyword>
<dbReference type="GO" id="GO:0051287">
    <property type="term" value="F:NAD binding"/>
    <property type="evidence" value="ECO:0007669"/>
    <property type="project" value="InterPro"/>
</dbReference>
<dbReference type="InterPro" id="IPR001135">
    <property type="entry name" value="NADH_Q_OxRdtase_suD"/>
</dbReference>
<comment type="catalytic activity">
    <reaction evidence="2">
        <text>a quinone + NADH + 5 H(+)(in) = a quinol + NAD(+) + 4 H(+)(out)</text>
        <dbReference type="Rhea" id="RHEA:57888"/>
        <dbReference type="ChEBI" id="CHEBI:15378"/>
        <dbReference type="ChEBI" id="CHEBI:24646"/>
        <dbReference type="ChEBI" id="CHEBI:57540"/>
        <dbReference type="ChEBI" id="CHEBI:57945"/>
        <dbReference type="ChEBI" id="CHEBI:132124"/>
    </reaction>
</comment>
<keyword evidence="1" id="KW-0997">Cell inner membrane</keyword>
<keyword evidence="2" id="KW-1003">Cell membrane</keyword>
<accession>A0A085WAP0</accession>
<dbReference type="GO" id="GO:0005886">
    <property type="term" value="C:plasma membrane"/>
    <property type="evidence" value="ECO:0007669"/>
    <property type="project" value="UniProtKB-SubCell"/>
</dbReference>
<dbReference type="PANTHER" id="PTHR11993:SF10">
    <property type="entry name" value="NADH DEHYDROGENASE [UBIQUINONE] IRON-SULFUR PROTEIN 2, MITOCHONDRIAL"/>
    <property type="match status" value="1"/>
</dbReference>
<evidence type="ECO:0000256" key="1">
    <source>
        <dbReference type="ARBA" id="ARBA00022519"/>
    </source>
</evidence>
<evidence type="ECO:0000313" key="5">
    <source>
        <dbReference type="Proteomes" id="UP000028725"/>
    </source>
</evidence>
<dbReference type="AlphaFoldDB" id="A0A085WAP0"/>
<dbReference type="GO" id="GO:0050136">
    <property type="term" value="F:NADH dehydrogenase (quinone) (non-electrogenic) activity"/>
    <property type="evidence" value="ECO:0007669"/>
    <property type="project" value="UniProtKB-UniRule"/>
</dbReference>
<comment type="similarity">
    <text evidence="2">Belongs to the complex I 49 kDa subunit family.</text>
</comment>
<dbReference type="InterPro" id="IPR029014">
    <property type="entry name" value="NiFe-Hase_large"/>
</dbReference>
<name>A0A085WAP0_9BACT</name>
<organism evidence="4 5">
    <name type="scientific">Hyalangium minutum</name>
    <dbReference type="NCBI Taxonomy" id="394096"/>
    <lineage>
        <taxon>Bacteria</taxon>
        <taxon>Pseudomonadati</taxon>
        <taxon>Myxococcota</taxon>
        <taxon>Myxococcia</taxon>
        <taxon>Myxococcales</taxon>
        <taxon>Cystobacterineae</taxon>
        <taxon>Archangiaceae</taxon>
        <taxon>Hyalangium</taxon>
    </lineage>
</organism>
<keyword evidence="2 4" id="KW-0830">Ubiquinone</keyword>
<dbReference type="PANTHER" id="PTHR11993">
    <property type="entry name" value="NADH-UBIQUINONE OXIDOREDUCTASE 49 KDA SUBUNIT"/>
    <property type="match status" value="1"/>
</dbReference>
<comment type="function">
    <text evidence="2">NDH-1 shuttles electrons from NADH, via FMN and iron-sulfur (Fe-S) centers, to quinones in the respiratory chain. The immediate electron acceptor for the enzyme in this species is believed to be ubiquinone. Couples the redox reaction to proton translocation (for every two electrons transferred, four hydrogen ions are translocated across the cytoplasmic membrane), and thus conserves the redox energy in a proton gradient.</text>
</comment>
<dbReference type="NCBIfam" id="TIGR01962">
    <property type="entry name" value="NuoD"/>
    <property type="match status" value="1"/>
</dbReference>
<dbReference type="RefSeq" id="WP_044193703.1">
    <property type="nucleotide sequence ID" value="NZ_JMCB01000013.1"/>
</dbReference>
<dbReference type="NCBIfam" id="NF004739">
    <property type="entry name" value="PRK06075.1"/>
    <property type="match status" value="1"/>
</dbReference>
<comment type="subcellular location">
    <subcellularLocation>
        <location evidence="2">Cell membrane</location>
        <topology evidence="2">Peripheral membrane protein</topology>
        <orientation evidence="2">Cytoplasmic side</orientation>
    </subcellularLocation>
</comment>
<dbReference type="Pfam" id="PF00346">
    <property type="entry name" value="Complex1_49kDa"/>
    <property type="match status" value="1"/>
</dbReference>
<dbReference type="InterPro" id="IPR022885">
    <property type="entry name" value="NDH1_su_D/H"/>
</dbReference>
<comment type="subunit">
    <text evidence="2">NDH-1 is composed of 14 different subunits. Subunits NuoB, C, D, E, F, and G constitute the peripheral sector of the complex.</text>
</comment>
<reference evidence="4 5" key="1">
    <citation type="submission" date="2014-04" db="EMBL/GenBank/DDBJ databases">
        <title>Genome assembly of Hyalangium minutum DSM 14724.</title>
        <authorList>
            <person name="Sharma G."/>
            <person name="Subramanian S."/>
        </authorList>
    </citation>
    <scope>NUCLEOTIDE SEQUENCE [LARGE SCALE GENOMIC DNA]</scope>
    <source>
        <strain evidence="4 5">DSM 14724</strain>
    </source>
</reference>
<evidence type="ECO:0000259" key="3">
    <source>
        <dbReference type="Pfam" id="PF00346"/>
    </source>
</evidence>
<proteinExistence type="inferred from homology"/>
<evidence type="ECO:0000256" key="2">
    <source>
        <dbReference type="HAMAP-Rule" id="MF_01358"/>
    </source>
</evidence>
<dbReference type="EC" id="7.1.1.-" evidence="2"/>
<dbReference type="EMBL" id="JMCB01000013">
    <property type="protein sequence ID" value="KFE64753.1"/>
    <property type="molecule type" value="Genomic_DNA"/>
</dbReference>
<gene>
    <name evidence="2" type="primary">nuoD</name>
    <name evidence="4" type="ORF">DB31_1771</name>
</gene>
<dbReference type="Proteomes" id="UP000028725">
    <property type="component" value="Unassembled WGS sequence"/>
</dbReference>
<keyword evidence="2" id="KW-0520">NAD</keyword>
<dbReference type="HAMAP" id="MF_01358">
    <property type="entry name" value="NDH1_NuoD"/>
    <property type="match status" value="1"/>
</dbReference>
<dbReference type="OrthoDB" id="9801496at2"/>
<dbReference type="STRING" id="394096.DB31_1771"/>
<keyword evidence="2" id="KW-0813">Transport</keyword>